<keyword evidence="2" id="KW-1185">Reference proteome</keyword>
<evidence type="ECO:0000313" key="1">
    <source>
        <dbReference type="EMBL" id="KAJ8623997.1"/>
    </source>
</evidence>
<organism evidence="1 2">
    <name type="scientific">Persea americana</name>
    <name type="common">Avocado</name>
    <dbReference type="NCBI Taxonomy" id="3435"/>
    <lineage>
        <taxon>Eukaryota</taxon>
        <taxon>Viridiplantae</taxon>
        <taxon>Streptophyta</taxon>
        <taxon>Embryophyta</taxon>
        <taxon>Tracheophyta</taxon>
        <taxon>Spermatophyta</taxon>
        <taxon>Magnoliopsida</taxon>
        <taxon>Magnoliidae</taxon>
        <taxon>Laurales</taxon>
        <taxon>Lauraceae</taxon>
        <taxon>Persea</taxon>
    </lineage>
</organism>
<gene>
    <name evidence="1" type="ORF">MRB53_032527</name>
</gene>
<dbReference type="EMBL" id="CM056819">
    <property type="protein sequence ID" value="KAJ8623997.1"/>
    <property type="molecule type" value="Genomic_DNA"/>
</dbReference>
<sequence>MENEGKDEVYCCKMKLRESPQKRKDKVFIGCGAGFAGDRPLAALKLLERVKELDYLVLECLAERTLADRFQAMMSGGDGFDPKIVDWMTLLLPLAVERGVCIITNMGAVDPLGAQKKVLDLASSLGIHITVSVAYQVSPTESGLLSSVERSNTMEGGVSTYMGAAPIVHCLEKHKSHVIITSRVADAALFLGPMVYELGWNWNDFEKLAQGSLAGHLLECGCQLTGGYFMHPGDCSRDLSFQNLLDLSLPYAEVGFHGEVCIAKAEGSGGVLNFDTCAEQLLYEVGDPSAYITPDVIIDFRDVSFHPISNDRVLCVGAKPSAHCFPKKLLQLVPKDSGWKGWGEISYGGHGCMRRAKVAELLVKSWLEEVLPGVNDRIISYIIGLDSLKATNQCSSTSHKRDSNDVRLRMDGLFELKQHALHFVNEFTALYTNGPAGGGGISTGHKKEIILQKELIDRESVFWQMEAKQTGTTKSGGLEAIYVDKKKPQKVHGLLVSSTTLKSGHDESDFNLLSQPAPSGQKIPLYQVAHSRAGDKGNDLNFSIIPHFSPDFERLKVIITATWVKAVVSALLDESSFPDLDAIERRNARIDEHVKVEIYEVKGIHSLNVVVRNILDGASCVASLIDLPRILGQRKKDKYESLLLPDMDMEMEMA</sequence>
<dbReference type="Proteomes" id="UP001234297">
    <property type="component" value="Chromosome 11"/>
</dbReference>
<protein>
    <submittedName>
        <fullName evidence="1">Uncharacterized protein</fullName>
    </submittedName>
</protein>
<evidence type="ECO:0000313" key="2">
    <source>
        <dbReference type="Proteomes" id="UP001234297"/>
    </source>
</evidence>
<comment type="caution">
    <text evidence="1">The sequence shown here is derived from an EMBL/GenBank/DDBJ whole genome shotgun (WGS) entry which is preliminary data.</text>
</comment>
<reference evidence="1 2" key="1">
    <citation type="journal article" date="2022" name="Hortic Res">
        <title>A haplotype resolved chromosomal level avocado genome allows analysis of novel avocado genes.</title>
        <authorList>
            <person name="Nath O."/>
            <person name="Fletcher S.J."/>
            <person name="Hayward A."/>
            <person name="Shaw L.M."/>
            <person name="Masouleh A.K."/>
            <person name="Furtado A."/>
            <person name="Henry R.J."/>
            <person name="Mitter N."/>
        </authorList>
    </citation>
    <scope>NUCLEOTIDE SEQUENCE [LARGE SCALE GENOMIC DNA]</scope>
    <source>
        <strain evidence="2">cv. Hass</strain>
    </source>
</reference>
<proteinExistence type="predicted"/>
<name>A0ACC2KS52_PERAE</name>
<accession>A0ACC2KS52</accession>